<keyword evidence="1" id="KW-0175">Coiled coil</keyword>
<name>A0A8K0GSD1_9ROSA</name>
<dbReference type="AlphaFoldDB" id="A0A8K0GSD1"/>
<protein>
    <submittedName>
        <fullName evidence="3">Uncharacterized protein</fullName>
    </submittedName>
</protein>
<accession>A0A8K0GSD1</accession>
<organism evidence="3 4">
    <name type="scientific">Rhamnella rubrinervis</name>
    <dbReference type="NCBI Taxonomy" id="2594499"/>
    <lineage>
        <taxon>Eukaryota</taxon>
        <taxon>Viridiplantae</taxon>
        <taxon>Streptophyta</taxon>
        <taxon>Embryophyta</taxon>
        <taxon>Tracheophyta</taxon>
        <taxon>Spermatophyta</taxon>
        <taxon>Magnoliopsida</taxon>
        <taxon>eudicotyledons</taxon>
        <taxon>Gunneridae</taxon>
        <taxon>Pentapetalae</taxon>
        <taxon>rosids</taxon>
        <taxon>fabids</taxon>
        <taxon>Rosales</taxon>
        <taxon>Rhamnaceae</taxon>
        <taxon>rhamnoid group</taxon>
        <taxon>Rhamneae</taxon>
        <taxon>Rhamnella</taxon>
    </lineage>
</organism>
<dbReference type="OrthoDB" id="775914at2759"/>
<gene>
    <name evidence="3" type="ORF">FNV43_RR19390</name>
</gene>
<sequence>MELSRFSDLHFIQAAQDDLLVRTLNVTCGRPVLKFKKLTDIKDDIEGLDFDSSGVKIESPRMSSGGKGIIKSDPEVSEFSCSDGGDNGRNSVMEDLDFGNTTLKQLKERRKEKKRKHSECIDLNRETDIKCSRVKQEYSNFESDEDELDLMEPLYNWKSKLTKNKKAKSQCLKKHVLAPFGTASSVIKSVDIPSLQDFLHSKGDLSATIDNKKEVLELVDCSDYENSSSLICDNQLGSCGLVPEEVSEIAAECILGTQAEDPEICVVNEAYYECMHNCSTNSVHIVSACGDIKKDNDPEIISHNLSVSEPKGDEYVTHPICDDLFQEPISSTNDHSFGVHDGHKSFSINHETQWQIDSDCVVQVPDMTTNNFDQFVEASGSDACSLEDDSSGDLPSNLETNALHSVIDCSLGSNRCLISSVGDSPVAEVKESQRLDSDDAERSFFPEILHHDASEEFTTIIDDDVRLKHLPQRFLSTRTVSNIKKVDVAERIIQEKELPEIAAECSLGTGTEDPQICVVNEAYYEHVDNCRTESVHIVSALCRVIDKVDDPEIISHNLSVSESKEEEYVTYPICDDLFQEPISSTNDHNFGMHDGHQSFSINCKMQCQIDSDGIVQVPDMITNNFDQFMEASGSDGFSHEDDSRDALHGSVGDCSLGSNHCFVSSAGDSPVAEEKESLRPNCGVDAEGNCFSEILYHDASKEFTTTVDAGLDDCSEPKCSPIRLFPIRKAISPSSQEKLCKAMESVELHDEEHYEYSQGGKEKLCIAKETQNKTKIHRTEGPDRFRRIRYSIKPKHIVMKKTKDEKRDSHPEGIPKVPNILPAEPHVSTECASIEWCSQSAIAFSERQMQDIECLAAKLRNELKTMKEIAEERLWFEEAYPATSLKYDASKVRMAIKNVKRAEQSAQRWISMMARDCSRFCKIMKLTETGSVAPKGAAKKVRKNVTFADEAGKKLCDVRIF</sequence>
<dbReference type="Proteomes" id="UP000796880">
    <property type="component" value="Unassembled WGS sequence"/>
</dbReference>
<feature type="region of interest" description="Disordered" evidence="2">
    <location>
        <begin position="799"/>
        <end position="821"/>
    </location>
</feature>
<evidence type="ECO:0000256" key="2">
    <source>
        <dbReference type="SAM" id="MobiDB-lite"/>
    </source>
</evidence>
<dbReference type="EMBL" id="VOIH02000009">
    <property type="protein sequence ID" value="KAF3436644.1"/>
    <property type="molecule type" value="Genomic_DNA"/>
</dbReference>
<feature type="coiled-coil region" evidence="1">
    <location>
        <begin position="842"/>
        <end position="872"/>
    </location>
</feature>
<reference evidence="3" key="1">
    <citation type="submission" date="2020-03" db="EMBL/GenBank/DDBJ databases">
        <title>A high-quality chromosome-level genome assembly of a woody plant with both climbing and erect habits, Rhamnella rubrinervis.</title>
        <authorList>
            <person name="Lu Z."/>
            <person name="Yang Y."/>
            <person name="Zhu X."/>
            <person name="Sun Y."/>
        </authorList>
    </citation>
    <scope>NUCLEOTIDE SEQUENCE</scope>
    <source>
        <strain evidence="3">BYM</strain>
        <tissue evidence="3">Leaf</tissue>
    </source>
</reference>
<feature type="compositionally biased region" description="Basic and acidic residues" evidence="2">
    <location>
        <begin position="801"/>
        <end position="813"/>
    </location>
</feature>
<evidence type="ECO:0000256" key="1">
    <source>
        <dbReference type="SAM" id="Coils"/>
    </source>
</evidence>
<evidence type="ECO:0000313" key="4">
    <source>
        <dbReference type="Proteomes" id="UP000796880"/>
    </source>
</evidence>
<keyword evidence="4" id="KW-1185">Reference proteome</keyword>
<dbReference type="PANTHER" id="PTHR34461">
    <property type="entry name" value="EXPRESSED PROTEIN"/>
    <property type="match status" value="1"/>
</dbReference>
<feature type="coiled-coil region" evidence="1">
    <location>
        <begin position="96"/>
        <end position="123"/>
    </location>
</feature>
<dbReference type="PANTHER" id="PTHR34461:SF2">
    <property type="entry name" value="EXPRESSED PROTEIN"/>
    <property type="match status" value="1"/>
</dbReference>
<evidence type="ECO:0000313" key="3">
    <source>
        <dbReference type="EMBL" id="KAF3436644.1"/>
    </source>
</evidence>
<comment type="caution">
    <text evidence="3">The sequence shown here is derived from an EMBL/GenBank/DDBJ whole genome shotgun (WGS) entry which is preliminary data.</text>
</comment>
<proteinExistence type="predicted"/>